<keyword evidence="3" id="KW-0274">FAD</keyword>
<keyword evidence="4" id="KW-0521">NADP</keyword>
<proteinExistence type="inferred from homology"/>
<name>A0ABR2UI66_9PEZI</name>
<dbReference type="InterPro" id="IPR020946">
    <property type="entry name" value="Flavin_mOase-like"/>
</dbReference>
<protein>
    <submittedName>
        <fullName evidence="6">Flavin-binding monooxygenase-like family protein</fullName>
    </submittedName>
</protein>
<keyword evidence="7" id="KW-1185">Reference proteome</keyword>
<keyword evidence="5" id="KW-0560">Oxidoreductase</keyword>
<comment type="caution">
    <text evidence="6">The sequence shown here is derived from an EMBL/GenBank/DDBJ whole genome shotgun (WGS) entry which is preliminary data.</text>
</comment>
<comment type="similarity">
    <text evidence="1">Belongs to the FMO family.</text>
</comment>
<dbReference type="PANTHER" id="PTHR23023">
    <property type="entry name" value="DIMETHYLANILINE MONOOXYGENASE"/>
    <property type="match status" value="1"/>
</dbReference>
<evidence type="ECO:0000256" key="1">
    <source>
        <dbReference type="ARBA" id="ARBA00009183"/>
    </source>
</evidence>
<dbReference type="Proteomes" id="UP001408356">
    <property type="component" value="Unassembled WGS sequence"/>
</dbReference>
<dbReference type="Pfam" id="PF00743">
    <property type="entry name" value="FMO-like"/>
    <property type="match status" value="1"/>
</dbReference>
<reference evidence="6 7" key="1">
    <citation type="journal article" date="2024" name="J. Plant Pathol.">
        <title>Sequence and assembly of the genome of Seiridium unicorne, isolate CBS 538.82, causal agent of cypress canker disease.</title>
        <authorList>
            <person name="Scali E."/>
            <person name="Rocca G.D."/>
            <person name="Danti R."/>
            <person name="Garbelotto M."/>
            <person name="Barberini S."/>
            <person name="Baroncelli R."/>
            <person name="Emiliani G."/>
        </authorList>
    </citation>
    <scope>NUCLEOTIDE SEQUENCE [LARGE SCALE GENOMIC DNA]</scope>
    <source>
        <strain evidence="6 7">BM-138-508</strain>
    </source>
</reference>
<evidence type="ECO:0000256" key="5">
    <source>
        <dbReference type="ARBA" id="ARBA00023002"/>
    </source>
</evidence>
<dbReference type="InterPro" id="IPR000960">
    <property type="entry name" value="Flavin_mOase"/>
</dbReference>
<organism evidence="6 7">
    <name type="scientific">Seiridium unicorne</name>
    <dbReference type="NCBI Taxonomy" id="138068"/>
    <lineage>
        <taxon>Eukaryota</taxon>
        <taxon>Fungi</taxon>
        <taxon>Dikarya</taxon>
        <taxon>Ascomycota</taxon>
        <taxon>Pezizomycotina</taxon>
        <taxon>Sordariomycetes</taxon>
        <taxon>Xylariomycetidae</taxon>
        <taxon>Amphisphaeriales</taxon>
        <taxon>Sporocadaceae</taxon>
        <taxon>Seiridium</taxon>
    </lineage>
</organism>
<dbReference type="SUPFAM" id="SSF51905">
    <property type="entry name" value="FAD/NAD(P)-binding domain"/>
    <property type="match status" value="2"/>
</dbReference>
<accession>A0ABR2UI66</accession>
<dbReference type="InterPro" id="IPR036188">
    <property type="entry name" value="FAD/NAD-bd_sf"/>
</dbReference>
<dbReference type="EMBL" id="JARVKF010000429">
    <property type="protein sequence ID" value="KAK9414325.1"/>
    <property type="molecule type" value="Genomic_DNA"/>
</dbReference>
<dbReference type="InterPro" id="IPR050346">
    <property type="entry name" value="FMO-like"/>
</dbReference>
<evidence type="ECO:0000313" key="6">
    <source>
        <dbReference type="EMBL" id="KAK9414325.1"/>
    </source>
</evidence>
<dbReference type="PIRSF" id="PIRSF000332">
    <property type="entry name" value="FMO"/>
    <property type="match status" value="1"/>
</dbReference>
<gene>
    <name evidence="6" type="ORF">SUNI508_02424</name>
</gene>
<evidence type="ECO:0000256" key="3">
    <source>
        <dbReference type="ARBA" id="ARBA00022827"/>
    </source>
</evidence>
<evidence type="ECO:0000256" key="2">
    <source>
        <dbReference type="ARBA" id="ARBA00022630"/>
    </source>
</evidence>
<sequence>MAAERKQRVAIIGAGISGLVSLKECLAEGVEADVLEGRPEIGGQWAYQAGPDEKGELQSSMYDGVILNSCRDTTSFSDFPIDPARHGDYFTHRQMHQYILDYAAHFSLRKHISLATKVLDCAQTEEGKWVVKFQQAGHQPEERTYDVLISATGINSLPIIPEFQGRDSFKGEFLHSHYYRTPGRFEGKRVVIIGAGSAAVDIASELAPGCKEVHFVTRRGTWVLPRYVLGKPIEAWDSRVSQTWLPPSVGQWLNTKLLNLVQGCHPKILQPEHGLMEQNSTIRSEFIERVRTGTIKVHRANVASFTETAVLLTNGETLEADVVISATGYKRERSYLPGNVLSDEDTPKFETDLYKLVVPARHENLYFVGYIEQPGPSPPAMEAQARFAVGAIAGRFSLPKGDALLKEIRDWQAWHAKTFVRSERHVNTETYVPYIDSLLKPLGANPTFGRLLGQVFTSGHPLESLSVLSSVYFEITSSAQWRLLGHGKKPELAKETVLRISGGKEEYTAKEKELLAL</sequence>
<dbReference type="Gene3D" id="3.50.50.60">
    <property type="entry name" value="FAD/NAD(P)-binding domain"/>
    <property type="match status" value="1"/>
</dbReference>
<evidence type="ECO:0000313" key="7">
    <source>
        <dbReference type="Proteomes" id="UP001408356"/>
    </source>
</evidence>
<keyword evidence="2" id="KW-0285">Flavoprotein</keyword>
<dbReference type="PRINTS" id="PR00370">
    <property type="entry name" value="FMOXYGENASE"/>
</dbReference>
<evidence type="ECO:0000256" key="4">
    <source>
        <dbReference type="ARBA" id="ARBA00022857"/>
    </source>
</evidence>